<keyword evidence="3" id="KW-1185">Reference proteome</keyword>
<dbReference type="Gene3D" id="2.80.10.50">
    <property type="match status" value="1"/>
</dbReference>
<evidence type="ECO:0000313" key="2">
    <source>
        <dbReference type="EMBL" id="KAK8575096.1"/>
    </source>
</evidence>
<feature type="domain" description="Agglutinin" evidence="1">
    <location>
        <begin position="71"/>
        <end position="179"/>
    </location>
</feature>
<name>A0ABR2F9T9_9ROSI</name>
<dbReference type="InterPro" id="IPR036242">
    <property type="entry name" value="Agglutinin_dom_sf"/>
</dbReference>
<comment type="caution">
    <text evidence="2">The sequence shown here is derived from an EMBL/GenBank/DDBJ whole genome shotgun (WGS) entry which is preliminary data.</text>
</comment>
<dbReference type="Proteomes" id="UP001472677">
    <property type="component" value="Unassembled WGS sequence"/>
</dbReference>
<organism evidence="2 3">
    <name type="scientific">Hibiscus sabdariffa</name>
    <name type="common">roselle</name>
    <dbReference type="NCBI Taxonomy" id="183260"/>
    <lineage>
        <taxon>Eukaryota</taxon>
        <taxon>Viridiplantae</taxon>
        <taxon>Streptophyta</taxon>
        <taxon>Embryophyta</taxon>
        <taxon>Tracheophyta</taxon>
        <taxon>Spermatophyta</taxon>
        <taxon>Magnoliopsida</taxon>
        <taxon>eudicotyledons</taxon>
        <taxon>Gunneridae</taxon>
        <taxon>Pentapetalae</taxon>
        <taxon>rosids</taxon>
        <taxon>malvids</taxon>
        <taxon>Malvales</taxon>
        <taxon>Malvaceae</taxon>
        <taxon>Malvoideae</taxon>
        <taxon>Hibiscus</taxon>
    </lineage>
</organism>
<dbReference type="Pfam" id="PF07468">
    <property type="entry name" value="Agglutinin"/>
    <property type="match status" value="1"/>
</dbReference>
<reference evidence="2 3" key="1">
    <citation type="journal article" date="2024" name="G3 (Bethesda)">
        <title>Genome assembly of Hibiscus sabdariffa L. provides insights into metabolisms of medicinal natural products.</title>
        <authorList>
            <person name="Kim T."/>
        </authorList>
    </citation>
    <scope>NUCLEOTIDE SEQUENCE [LARGE SCALE GENOMIC DNA]</scope>
    <source>
        <strain evidence="2">TK-2024</strain>
        <tissue evidence="2">Old leaves</tissue>
    </source>
</reference>
<proteinExistence type="predicted"/>
<dbReference type="InterPro" id="IPR053237">
    <property type="entry name" value="Natterin_C"/>
</dbReference>
<evidence type="ECO:0000313" key="3">
    <source>
        <dbReference type="Proteomes" id="UP001472677"/>
    </source>
</evidence>
<dbReference type="PANTHER" id="PTHR39244">
    <property type="entry name" value="NATTERIN-4"/>
    <property type="match status" value="1"/>
</dbReference>
<evidence type="ECO:0000259" key="1">
    <source>
        <dbReference type="Pfam" id="PF07468"/>
    </source>
</evidence>
<sequence>MVGIMNKGSVMPASRQRSKVPTLVQAVEAVAWQGLTCGALLAAAALDAGESLVCCMTYIALGLNPEISYLNPKGSYLSYARGDGKTDAFIQFLETNAQSPYAKFEVEFATARGLFHIRSCQNNKYWERNRNPSEKYWITASANMEEDQSKESCTLFKFISVDPMVNTVRIVHVQSGNYLCS</sequence>
<dbReference type="InterPro" id="IPR008998">
    <property type="entry name" value="Agglutinin"/>
</dbReference>
<accession>A0ABR2F9T9</accession>
<dbReference type="EMBL" id="JBBPBM010000007">
    <property type="protein sequence ID" value="KAK8575096.1"/>
    <property type="molecule type" value="Genomic_DNA"/>
</dbReference>
<protein>
    <recommendedName>
        <fullName evidence="1">Agglutinin domain-containing protein</fullName>
    </recommendedName>
</protein>
<dbReference type="PANTHER" id="PTHR39244:SF5">
    <property type="entry name" value="NATTERIN-3-LIKE"/>
    <property type="match status" value="1"/>
</dbReference>
<dbReference type="SUPFAM" id="SSF50382">
    <property type="entry name" value="Agglutinin"/>
    <property type="match status" value="1"/>
</dbReference>
<gene>
    <name evidence="2" type="ORF">V6N12_062773</name>
</gene>